<dbReference type="PANTHER" id="PTHR10302">
    <property type="entry name" value="SINGLE-STRANDED DNA-BINDING PROTEIN"/>
    <property type="match status" value="1"/>
</dbReference>
<dbReference type="AlphaFoldDB" id="B7KMH3"/>
<feature type="region of interest" description="Disordered" evidence="4">
    <location>
        <begin position="105"/>
        <end position="125"/>
    </location>
</feature>
<dbReference type="SUPFAM" id="SSF50249">
    <property type="entry name" value="Nucleic acid-binding proteins"/>
    <property type="match status" value="1"/>
</dbReference>
<evidence type="ECO:0000313" key="5">
    <source>
        <dbReference type="EMBL" id="ACK73995.1"/>
    </source>
</evidence>
<evidence type="ECO:0000313" key="6">
    <source>
        <dbReference type="Proteomes" id="UP000002384"/>
    </source>
</evidence>
<organism evidence="5 6">
    <name type="scientific">Gloeothece citriformis (strain PCC 7424)</name>
    <name type="common">Cyanothece sp. (strain PCC 7424)</name>
    <dbReference type="NCBI Taxonomy" id="65393"/>
    <lineage>
        <taxon>Bacteria</taxon>
        <taxon>Bacillati</taxon>
        <taxon>Cyanobacteriota</taxon>
        <taxon>Cyanophyceae</taxon>
        <taxon>Oscillatoriophycideae</taxon>
        <taxon>Chroococcales</taxon>
        <taxon>Aphanothecaceae</taxon>
        <taxon>Gloeothece</taxon>
        <taxon>Gloeothece citriformis</taxon>
    </lineage>
</organism>
<evidence type="ECO:0000256" key="2">
    <source>
        <dbReference type="PROSITE-ProRule" id="PRU00252"/>
    </source>
</evidence>
<dbReference type="PANTHER" id="PTHR10302:SF0">
    <property type="entry name" value="SINGLE-STRANDED DNA-BINDING PROTEIN, MITOCHONDRIAL"/>
    <property type="match status" value="1"/>
</dbReference>
<dbReference type="InterPro" id="IPR000424">
    <property type="entry name" value="Primosome_PriB/ssb"/>
</dbReference>
<gene>
    <name evidence="5" type="ordered locus">PCC7424_5420</name>
</gene>
<dbReference type="Gene3D" id="2.40.50.140">
    <property type="entry name" value="Nucleic acid-binding proteins"/>
    <property type="match status" value="1"/>
</dbReference>
<accession>B7KMH3</accession>
<reference evidence="6" key="1">
    <citation type="journal article" date="2011" name="MBio">
        <title>Novel metabolic attributes of the genus Cyanothece, comprising a group of unicellular nitrogen-fixing Cyanobacteria.</title>
        <authorList>
            <person name="Bandyopadhyay A."/>
            <person name="Elvitigala T."/>
            <person name="Welsh E."/>
            <person name="Stockel J."/>
            <person name="Liberton M."/>
            <person name="Min H."/>
            <person name="Sherman L.A."/>
            <person name="Pakrasi H.B."/>
        </authorList>
    </citation>
    <scope>NUCLEOTIDE SEQUENCE [LARGE SCALE GENOMIC DNA]</scope>
    <source>
        <strain evidence="6">PCC 7424</strain>
        <plasmid evidence="6">pP742402</plasmid>
    </source>
</reference>
<dbReference type="EMBL" id="CP001293">
    <property type="protein sequence ID" value="ACK73995.1"/>
    <property type="molecule type" value="Genomic_DNA"/>
</dbReference>
<dbReference type="RefSeq" id="WP_012599502.1">
    <property type="nucleotide sequence ID" value="NC_011737.1"/>
</dbReference>
<dbReference type="InterPro" id="IPR011344">
    <property type="entry name" value="ssDNA-bd"/>
</dbReference>
<dbReference type="KEGG" id="cyc:PCC7424_5420"/>
<evidence type="ECO:0000256" key="1">
    <source>
        <dbReference type="ARBA" id="ARBA00023125"/>
    </source>
</evidence>
<dbReference type="InterPro" id="IPR012340">
    <property type="entry name" value="NA-bd_OB-fold"/>
</dbReference>
<evidence type="ECO:0000256" key="3">
    <source>
        <dbReference type="RuleBase" id="RU000524"/>
    </source>
</evidence>
<dbReference type="GO" id="GO:0009295">
    <property type="term" value="C:nucleoid"/>
    <property type="evidence" value="ECO:0007669"/>
    <property type="project" value="TreeGrafter"/>
</dbReference>
<dbReference type="GO" id="GO:0006260">
    <property type="term" value="P:DNA replication"/>
    <property type="evidence" value="ECO:0007669"/>
    <property type="project" value="InterPro"/>
</dbReference>
<protein>
    <recommendedName>
        <fullName evidence="3">Single-stranded DNA-binding protein</fullName>
    </recommendedName>
</protein>
<geneLocation type="plasmid" evidence="5 6">
    <name>pP742402</name>
</geneLocation>
<dbReference type="Pfam" id="PF00436">
    <property type="entry name" value="SSB"/>
    <property type="match status" value="1"/>
</dbReference>
<dbReference type="GO" id="GO:0003697">
    <property type="term" value="F:single-stranded DNA binding"/>
    <property type="evidence" value="ECO:0007669"/>
    <property type="project" value="InterPro"/>
</dbReference>
<dbReference type="NCBIfam" id="TIGR00621">
    <property type="entry name" value="ssb"/>
    <property type="match status" value="1"/>
</dbReference>
<dbReference type="CDD" id="cd04496">
    <property type="entry name" value="SSB_OBF"/>
    <property type="match status" value="1"/>
</dbReference>
<sequence length="135" mass="15004">MTTANFISLVGRASKDPESKYFLSGACVCKVDIAVKRGKDDEPDWFSLEFWEKTAEVAANYIRKGGLIAVQGEVLINWWKDPEQGNRFKPVVRVKNLELLASAKNDSVTPPNNVDDDSPIPTPVKSKAKLILNKN</sequence>
<dbReference type="PROSITE" id="PS50935">
    <property type="entry name" value="SSB"/>
    <property type="match status" value="1"/>
</dbReference>
<keyword evidence="6" id="KW-1185">Reference proteome</keyword>
<dbReference type="OrthoDB" id="9809878at2"/>
<dbReference type="HOGENOM" id="CLU_078758_2_0_3"/>
<name>B7KMH3_GLOC7</name>
<evidence type="ECO:0000256" key="4">
    <source>
        <dbReference type="SAM" id="MobiDB-lite"/>
    </source>
</evidence>
<keyword evidence="5" id="KW-0614">Plasmid</keyword>
<dbReference type="Proteomes" id="UP000002384">
    <property type="component" value="Plasmid pP742402"/>
</dbReference>
<keyword evidence="1 2" id="KW-0238">DNA-binding</keyword>
<proteinExistence type="predicted"/>